<dbReference type="AlphaFoldDB" id="A0A7R8D0K1"/>
<accession>A0A7R8D0K1</accession>
<proteinExistence type="predicted"/>
<sequence length="143" mass="16773">MCILQLDNSGTQDQHMTGGITHERKTSTRRPSSRRAKRKFLAHSEYRPLILVMCIRININWFSSPILDTTVTIEYLRCDIDLINQGINTTIRYEWVRLICLKRIPTSNIDEATLPITEAIFWFTFFGVWSKQRKLEDGYSRCS</sequence>
<evidence type="ECO:0000313" key="3">
    <source>
        <dbReference type="Proteomes" id="UP000675881"/>
    </source>
</evidence>
<evidence type="ECO:0000313" key="2">
    <source>
        <dbReference type="EMBL" id="CAF2985024.1"/>
    </source>
</evidence>
<name>A0A7R8D0K1_LEPSM</name>
<dbReference type="EMBL" id="HG994585">
    <property type="protein sequence ID" value="CAF2985024.1"/>
    <property type="molecule type" value="Genomic_DNA"/>
</dbReference>
<dbReference type="Proteomes" id="UP000675881">
    <property type="component" value="Chromosome 6"/>
</dbReference>
<organism evidence="2 3">
    <name type="scientific">Lepeophtheirus salmonis</name>
    <name type="common">Salmon louse</name>
    <name type="synonym">Caligus salmonis</name>
    <dbReference type="NCBI Taxonomy" id="72036"/>
    <lineage>
        <taxon>Eukaryota</taxon>
        <taxon>Metazoa</taxon>
        <taxon>Ecdysozoa</taxon>
        <taxon>Arthropoda</taxon>
        <taxon>Crustacea</taxon>
        <taxon>Multicrustacea</taxon>
        <taxon>Hexanauplia</taxon>
        <taxon>Copepoda</taxon>
        <taxon>Siphonostomatoida</taxon>
        <taxon>Caligidae</taxon>
        <taxon>Lepeophtheirus</taxon>
    </lineage>
</organism>
<gene>
    <name evidence="2" type="ORF">LSAA_12373</name>
</gene>
<evidence type="ECO:0000256" key="1">
    <source>
        <dbReference type="SAM" id="MobiDB-lite"/>
    </source>
</evidence>
<keyword evidence="3" id="KW-1185">Reference proteome</keyword>
<reference evidence="2" key="1">
    <citation type="submission" date="2021-02" db="EMBL/GenBank/DDBJ databases">
        <authorList>
            <person name="Bekaert M."/>
        </authorList>
    </citation>
    <scope>NUCLEOTIDE SEQUENCE</scope>
    <source>
        <strain evidence="2">IoA-00</strain>
    </source>
</reference>
<protein>
    <submittedName>
        <fullName evidence="2">(salmon louse) hypothetical protein</fullName>
    </submittedName>
</protein>
<feature type="compositionally biased region" description="Polar residues" evidence="1">
    <location>
        <begin position="1"/>
        <end position="15"/>
    </location>
</feature>
<feature type="region of interest" description="Disordered" evidence="1">
    <location>
        <begin position="1"/>
        <end position="33"/>
    </location>
</feature>